<dbReference type="Proteomes" id="UP001500171">
    <property type="component" value="Unassembled WGS sequence"/>
</dbReference>
<name>A0ABP9MZV6_9GAMM</name>
<evidence type="ECO:0000313" key="2">
    <source>
        <dbReference type="Proteomes" id="UP001500171"/>
    </source>
</evidence>
<evidence type="ECO:0000313" key="1">
    <source>
        <dbReference type="EMBL" id="GAA5103961.1"/>
    </source>
</evidence>
<comment type="caution">
    <text evidence="1">The sequence shown here is derived from an EMBL/GenBank/DDBJ whole genome shotgun (WGS) entry which is preliminary data.</text>
</comment>
<organism evidence="1 2">
    <name type="scientific">Orbus sasakiae</name>
    <dbReference type="NCBI Taxonomy" id="1078475"/>
    <lineage>
        <taxon>Bacteria</taxon>
        <taxon>Pseudomonadati</taxon>
        <taxon>Pseudomonadota</taxon>
        <taxon>Gammaproteobacteria</taxon>
        <taxon>Orbales</taxon>
        <taxon>Orbaceae</taxon>
        <taxon>Orbus</taxon>
    </lineage>
</organism>
<keyword evidence="2" id="KW-1185">Reference proteome</keyword>
<accession>A0ABP9MZV6</accession>
<reference evidence="2" key="1">
    <citation type="journal article" date="2019" name="Int. J. Syst. Evol. Microbiol.">
        <title>The Global Catalogue of Microorganisms (GCM) 10K type strain sequencing project: providing services to taxonomists for standard genome sequencing and annotation.</title>
        <authorList>
            <consortium name="The Broad Institute Genomics Platform"/>
            <consortium name="The Broad Institute Genome Sequencing Center for Infectious Disease"/>
            <person name="Wu L."/>
            <person name="Ma J."/>
        </authorList>
    </citation>
    <scope>NUCLEOTIDE SEQUENCE [LARGE SCALE GENOMIC DNA]</scope>
    <source>
        <strain evidence="2">JCM 18050</strain>
    </source>
</reference>
<sequence>MTIHDIECSFEIKSMTYKGDEAATKTNIATRIAAYSAGFLSIELNNVICLINFG</sequence>
<proteinExistence type="predicted"/>
<dbReference type="EMBL" id="BAABHY010000001">
    <property type="protein sequence ID" value="GAA5103961.1"/>
    <property type="molecule type" value="Genomic_DNA"/>
</dbReference>
<gene>
    <name evidence="1" type="ORF">GCM10023211_00920</name>
</gene>
<protein>
    <submittedName>
        <fullName evidence="1">Uncharacterized protein</fullName>
    </submittedName>
</protein>